<keyword evidence="9 11" id="KW-0456">Lyase</keyword>
<organism evidence="13 14">
    <name type="scientific">Megasphaera paucivorans</name>
    <dbReference type="NCBI Taxonomy" id="349095"/>
    <lineage>
        <taxon>Bacteria</taxon>
        <taxon>Bacillati</taxon>
        <taxon>Bacillota</taxon>
        <taxon>Negativicutes</taxon>
        <taxon>Veillonellales</taxon>
        <taxon>Veillonellaceae</taxon>
        <taxon>Megasphaera</taxon>
    </lineage>
</organism>
<dbReference type="PANTHER" id="PTHR30182">
    <property type="entry name" value="L-SERINE DEHYDRATASE"/>
    <property type="match status" value="1"/>
</dbReference>
<dbReference type="RefSeq" id="WP_091651970.1">
    <property type="nucleotide sequence ID" value="NZ_FNHQ01000028.1"/>
</dbReference>
<evidence type="ECO:0000256" key="11">
    <source>
        <dbReference type="RuleBase" id="RU366059"/>
    </source>
</evidence>
<dbReference type="EMBL" id="FNHQ01000028">
    <property type="protein sequence ID" value="SDN17298.1"/>
    <property type="molecule type" value="Genomic_DNA"/>
</dbReference>
<evidence type="ECO:0000256" key="6">
    <source>
        <dbReference type="ARBA" id="ARBA00022723"/>
    </source>
</evidence>
<comment type="pathway">
    <text evidence="2">Carbohydrate biosynthesis; gluconeogenesis.</text>
</comment>
<dbReference type="GO" id="GO:0003941">
    <property type="term" value="F:L-serine ammonia-lyase activity"/>
    <property type="evidence" value="ECO:0007669"/>
    <property type="project" value="UniProtKB-UniRule"/>
</dbReference>
<gene>
    <name evidence="13" type="ORF">SAMN05660299_02257</name>
</gene>
<dbReference type="InterPro" id="IPR051318">
    <property type="entry name" value="Fe-S_L-Ser"/>
</dbReference>
<evidence type="ECO:0000256" key="2">
    <source>
        <dbReference type="ARBA" id="ARBA00004742"/>
    </source>
</evidence>
<evidence type="ECO:0000256" key="7">
    <source>
        <dbReference type="ARBA" id="ARBA00023004"/>
    </source>
</evidence>
<proteinExistence type="inferred from homology"/>
<comment type="cofactor">
    <cofactor evidence="1 11">
        <name>[4Fe-4S] cluster</name>
        <dbReference type="ChEBI" id="CHEBI:49883"/>
    </cofactor>
</comment>
<keyword evidence="5 11" id="KW-0004">4Fe-4S</keyword>
<keyword evidence="4 11" id="KW-0312">Gluconeogenesis</keyword>
<keyword evidence="8 11" id="KW-0411">Iron-sulfur</keyword>
<dbReference type="AlphaFoldDB" id="A0A1G9Z6U7"/>
<dbReference type="OrthoDB" id="9805537at2"/>
<dbReference type="GO" id="GO:0046872">
    <property type="term" value="F:metal ion binding"/>
    <property type="evidence" value="ECO:0007669"/>
    <property type="project" value="UniProtKB-KW"/>
</dbReference>
<dbReference type="NCBIfam" id="TIGR00718">
    <property type="entry name" value="sda_alpha"/>
    <property type="match status" value="1"/>
</dbReference>
<dbReference type="STRING" id="349095.SAMN05660299_02257"/>
<evidence type="ECO:0000313" key="14">
    <source>
        <dbReference type="Proteomes" id="UP000199309"/>
    </source>
</evidence>
<reference evidence="13 14" key="1">
    <citation type="submission" date="2016-10" db="EMBL/GenBank/DDBJ databases">
        <authorList>
            <person name="de Groot N.N."/>
        </authorList>
    </citation>
    <scope>NUCLEOTIDE SEQUENCE [LARGE SCALE GENOMIC DNA]</scope>
    <source>
        <strain evidence="13 14">DSM 16981</strain>
    </source>
</reference>
<dbReference type="Proteomes" id="UP000199309">
    <property type="component" value="Unassembled WGS sequence"/>
</dbReference>
<evidence type="ECO:0000256" key="1">
    <source>
        <dbReference type="ARBA" id="ARBA00001966"/>
    </source>
</evidence>
<dbReference type="GO" id="GO:0006094">
    <property type="term" value="P:gluconeogenesis"/>
    <property type="evidence" value="ECO:0007669"/>
    <property type="project" value="UniProtKB-KW"/>
</dbReference>
<evidence type="ECO:0000256" key="5">
    <source>
        <dbReference type="ARBA" id="ARBA00022485"/>
    </source>
</evidence>
<sequence length="295" mass="30779">MNTYEYKSLAELLNLTDKYTLPLSKVVMLREMEESEKPESTVLDIMDKRIDVFYESIQTGLNDTTQSVSGLVGGDAARLAAAASVLLGDVSRRAAVYALAINEANAKMFRIVACPTAGSCGIVPAVILAVAEEKKYERQSCIQAFFTAAGIGAVIARNACVAGAVGGCQAECGTAAAMAAAAVVELCGGTPVQAVQAATLCLKNVLGLVCDPVAGLVEVPCVKRNGFFAVHALTAAEMALAGIVSVIPPDEVVSAMYEIGRAMPVSLKETSEGGLARTPTGKEIAERLEKAMREQ</sequence>
<protein>
    <recommendedName>
        <fullName evidence="11">L-serine dehydratase</fullName>
        <ecNumber evidence="11">4.3.1.17</ecNumber>
    </recommendedName>
</protein>
<feature type="domain" description="Serine dehydratase-like alpha subunit" evidence="12">
    <location>
        <begin position="20"/>
        <end position="276"/>
    </location>
</feature>
<evidence type="ECO:0000256" key="4">
    <source>
        <dbReference type="ARBA" id="ARBA00022432"/>
    </source>
</evidence>
<evidence type="ECO:0000313" key="13">
    <source>
        <dbReference type="EMBL" id="SDN17298.1"/>
    </source>
</evidence>
<dbReference type="InterPro" id="IPR004642">
    <property type="entry name" value="Ser_deHydtase_asu"/>
</dbReference>
<comment type="catalytic activity">
    <reaction evidence="10 11">
        <text>L-serine = pyruvate + NH4(+)</text>
        <dbReference type="Rhea" id="RHEA:19169"/>
        <dbReference type="ChEBI" id="CHEBI:15361"/>
        <dbReference type="ChEBI" id="CHEBI:28938"/>
        <dbReference type="ChEBI" id="CHEBI:33384"/>
        <dbReference type="EC" id="4.3.1.17"/>
    </reaction>
</comment>
<evidence type="ECO:0000256" key="3">
    <source>
        <dbReference type="ARBA" id="ARBA00008636"/>
    </source>
</evidence>
<dbReference type="GO" id="GO:0051539">
    <property type="term" value="F:4 iron, 4 sulfur cluster binding"/>
    <property type="evidence" value="ECO:0007669"/>
    <property type="project" value="UniProtKB-UniRule"/>
</dbReference>
<dbReference type="Pfam" id="PF03313">
    <property type="entry name" value="SDH_alpha"/>
    <property type="match status" value="1"/>
</dbReference>
<dbReference type="EC" id="4.3.1.17" evidence="11"/>
<keyword evidence="14" id="KW-1185">Reference proteome</keyword>
<keyword evidence="7 11" id="KW-0408">Iron</keyword>
<dbReference type="InterPro" id="IPR005130">
    <property type="entry name" value="Ser_deHydtase-like_asu"/>
</dbReference>
<name>A0A1G9Z6U7_9FIRM</name>
<comment type="similarity">
    <text evidence="3 11">Belongs to the iron-sulfur dependent L-serine dehydratase family.</text>
</comment>
<accession>A0A1G9Z6U7</accession>
<evidence type="ECO:0000259" key="12">
    <source>
        <dbReference type="Pfam" id="PF03313"/>
    </source>
</evidence>
<dbReference type="PANTHER" id="PTHR30182:SF1">
    <property type="entry name" value="L-SERINE DEHYDRATASE 1"/>
    <property type="match status" value="1"/>
</dbReference>
<evidence type="ECO:0000256" key="9">
    <source>
        <dbReference type="ARBA" id="ARBA00023239"/>
    </source>
</evidence>
<evidence type="ECO:0000256" key="8">
    <source>
        <dbReference type="ARBA" id="ARBA00023014"/>
    </source>
</evidence>
<keyword evidence="6 11" id="KW-0479">Metal-binding</keyword>
<evidence type="ECO:0000256" key="10">
    <source>
        <dbReference type="ARBA" id="ARBA00049406"/>
    </source>
</evidence>